<dbReference type="EMBL" id="JTJL01000042">
    <property type="protein sequence ID" value="OBW92976.1"/>
    <property type="molecule type" value="Genomic_DNA"/>
</dbReference>
<proteinExistence type="predicted"/>
<evidence type="ECO:0000313" key="2">
    <source>
        <dbReference type="EMBL" id="OBW92976.1"/>
    </source>
</evidence>
<name>A0A1A7NTZ2_9PAST</name>
<sequence>MFTIQLPDKNDFITEVNLDDEVFFLHFSWNDTLQFWSLAIENAYNDELVSNIVVLPNRPLISPIRREAFPIGELIVVREDSQQAIGREDFISGKATLIYIEVDDEQSLFTQL</sequence>
<accession>A0A1A7NTZ2</accession>
<keyword evidence="3" id="KW-1185">Reference proteome</keyword>
<evidence type="ECO:0000259" key="1">
    <source>
        <dbReference type="Pfam" id="PF22479"/>
    </source>
</evidence>
<reference evidence="2 3" key="1">
    <citation type="submission" date="2014-11" db="EMBL/GenBank/DDBJ databases">
        <title>Pan-genome of Gallibacterium spp.</title>
        <authorList>
            <person name="Kudirkiene E."/>
            <person name="Bojesen A.M."/>
        </authorList>
    </citation>
    <scope>NUCLEOTIDE SEQUENCE [LARGE SCALE GENOMIC DNA]</scope>
    <source>
        <strain evidence="2 3">F150</strain>
    </source>
</reference>
<dbReference type="OrthoDB" id="8656592at2"/>
<dbReference type="RefSeq" id="WP_066108440.1">
    <property type="nucleotide sequence ID" value="NZ_JTJL01000042.1"/>
</dbReference>
<evidence type="ECO:0000313" key="3">
    <source>
        <dbReference type="Proteomes" id="UP000092649"/>
    </source>
</evidence>
<comment type="caution">
    <text evidence="2">The sequence shown here is derived from an EMBL/GenBank/DDBJ whole genome shotgun (WGS) entry which is preliminary data.</text>
</comment>
<organism evidence="2 3">
    <name type="scientific">Gallibacterium salpingitidis</name>
    <dbReference type="NCBI Taxonomy" id="505341"/>
    <lineage>
        <taxon>Bacteria</taxon>
        <taxon>Pseudomonadati</taxon>
        <taxon>Pseudomonadota</taxon>
        <taxon>Gammaproteobacteria</taxon>
        <taxon>Pasteurellales</taxon>
        <taxon>Pasteurellaceae</taxon>
        <taxon>Gallibacterium</taxon>
    </lineage>
</organism>
<dbReference type="InterPro" id="IPR054252">
    <property type="entry name" value="Pam3_gp18"/>
</dbReference>
<protein>
    <recommendedName>
        <fullName evidence="1">Cyanophage baseplate Pam3 plug gp18 domain-containing protein</fullName>
    </recommendedName>
</protein>
<feature type="domain" description="Cyanophage baseplate Pam3 plug gp18" evidence="1">
    <location>
        <begin position="1"/>
        <end position="101"/>
    </location>
</feature>
<dbReference type="Proteomes" id="UP000092649">
    <property type="component" value="Unassembled WGS sequence"/>
</dbReference>
<dbReference type="PATRIC" id="fig|505341.3.peg.1580"/>
<dbReference type="AlphaFoldDB" id="A0A1A7NTZ2"/>
<dbReference type="Pfam" id="PF22479">
    <property type="entry name" value="Pam3_gp18"/>
    <property type="match status" value="1"/>
</dbReference>
<gene>
    <name evidence="2" type="ORF">QS62_07865</name>
</gene>